<keyword evidence="1" id="KW-0808">Transferase</keyword>
<feature type="region of interest" description="Disordered" evidence="11">
    <location>
        <begin position="256"/>
        <end position="298"/>
    </location>
</feature>
<dbReference type="InterPro" id="IPR008271">
    <property type="entry name" value="Ser/Thr_kinase_AS"/>
</dbReference>
<dbReference type="PROSITE" id="PS50011">
    <property type="entry name" value="PROTEIN_KINASE_DOM"/>
    <property type="match status" value="1"/>
</dbReference>
<feature type="compositionally biased region" description="Basic residues" evidence="11">
    <location>
        <begin position="121"/>
        <end position="130"/>
    </location>
</feature>
<comment type="catalytic activity">
    <reaction evidence="8">
        <text>L-threonyl-[protein] + ATP = O-phospho-L-threonyl-[protein] + ADP + H(+)</text>
        <dbReference type="Rhea" id="RHEA:46608"/>
        <dbReference type="Rhea" id="RHEA-COMP:11060"/>
        <dbReference type="Rhea" id="RHEA-COMP:11605"/>
        <dbReference type="ChEBI" id="CHEBI:15378"/>
        <dbReference type="ChEBI" id="CHEBI:30013"/>
        <dbReference type="ChEBI" id="CHEBI:30616"/>
        <dbReference type="ChEBI" id="CHEBI:61977"/>
        <dbReference type="ChEBI" id="CHEBI:456216"/>
        <dbReference type="EC" id="2.7.12.2"/>
    </reaction>
</comment>
<evidence type="ECO:0000256" key="8">
    <source>
        <dbReference type="ARBA" id="ARBA00049299"/>
    </source>
</evidence>
<evidence type="ECO:0000256" key="3">
    <source>
        <dbReference type="ARBA" id="ARBA00022777"/>
    </source>
</evidence>
<feature type="compositionally biased region" description="Basic residues" evidence="11">
    <location>
        <begin position="655"/>
        <end position="665"/>
    </location>
</feature>
<evidence type="ECO:0000256" key="9">
    <source>
        <dbReference type="ARBA" id="ARBA00051693"/>
    </source>
</evidence>
<comment type="catalytic activity">
    <reaction evidence="7">
        <text>L-seryl-[protein] + ATP = O-phospho-L-seryl-[protein] + ADP + H(+)</text>
        <dbReference type="Rhea" id="RHEA:17989"/>
        <dbReference type="Rhea" id="RHEA-COMP:9863"/>
        <dbReference type="Rhea" id="RHEA-COMP:11604"/>
        <dbReference type="ChEBI" id="CHEBI:15378"/>
        <dbReference type="ChEBI" id="CHEBI:29999"/>
        <dbReference type="ChEBI" id="CHEBI:30616"/>
        <dbReference type="ChEBI" id="CHEBI:83421"/>
        <dbReference type="ChEBI" id="CHEBI:456216"/>
        <dbReference type="EC" id="2.7.12.2"/>
    </reaction>
</comment>
<gene>
    <name evidence="13" type="ORF">FDP41_004844</name>
</gene>
<evidence type="ECO:0000313" key="14">
    <source>
        <dbReference type="Proteomes" id="UP000444721"/>
    </source>
</evidence>
<comment type="similarity">
    <text evidence="5">Belongs to the protein kinase superfamily. STE Ser/Thr protein kinase family. MAP kinase kinase subfamily.</text>
</comment>
<dbReference type="PANTHER" id="PTHR48013:SF9">
    <property type="entry name" value="DUAL SPECIFICITY MITOGEN-ACTIVATED PROTEIN KINASE KINASE 5"/>
    <property type="match status" value="1"/>
</dbReference>
<evidence type="ECO:0000313" key="13">
    <source>
        <dbReference type="EMBL" id="KAF0976169.1"/>
    </source>
</evidence>
<dbReference type="InterPro" id="IPR000719">
    <property type="entry name" value="Prot_kinase_dom"/>
</dbReference>
<dbReference type="VEuPathDB" id="AmoebaDB:FDP41_004844"/>
<feature type="region of interest" description="Disordered" evidence="11">
    <location>
        <begin position="111"/>
        <end position="130"/>
    </location>
</feature>
<feature type="compositionally biased region" description="Basic and acidic residues" evidence="11">
    <location>
        <begin position="493"/>
        <end position="506"/>
    </location>
</feature>
<dbReference type="RefSeq" id="XP_044560882.1">
    <property type="nucleotide sequence ID" value="XM_044708303.1"/>
</dbReference>
<feature type="compositionally biased region" description="Low complexity" evidence="11">
    <location>
        <begin position="543"/>
        <end position="558"/>
    </location>
</feature>
<dbReference type="EC" id="2.7.12.2" evidence="6"/>
<keyword evidence="14" id="KW-1185">Reference proteome</keyword>
<feature type="region of interest" description="Disordered" evidence="11">
    <location>
        <begin position="188"/>
        <end position="234"/>
    </location>
</feature>
<dbReference type="Pfam" id="PF00069">
    <property type="entry name" value="Pkinase"/>
    <property type="match status" value="1"/>
</dbReference>
<keyword evidence="3" id="KW-0418">Kinase</keyword>
<evidence type="ECO:0000256" key="6">
    <source>
        <dbReference type="ARBA" id="ARBA00038999"/>
    </source>
</evidence>
<name>A0A6A5BTC3_NAEFO</name>
<evidence type="ECO:0000256" key="11">
    <source>
        <dbReference type="SAM" id="MobiDB-lite"/>
    </source>
</evidence>
<feature type="region of interest" description="Disordered" evidence="11">
    <location>
        <begin position="542"/>
        <end position="565"/>
    </location>
</feature>
<feature type="binding site" evidence="10">
    <location>
        <position position="864"/>
    </location>
    <ligand>
        <name>ATP</name>
        <dbReference type="ChEBI" id="CHEBI:30616"/>
    </ligand>
</feature>
<dbReference type="PANTHER" id="PTHR48013">
    <property type="entry name" value="DUAL SPECIFICITY MITOGEN-ACTIVATED PROTEIN KINASE KINASE 5-RELATED"/>
    <property type="match status" value="1"/>
</dbReference>
<keyword evidence="2 10" id="KW-0547">Nucleotide-binding</keyword>
<feature type="compositionally biased region" description="Low complexity" evidence="11">
    <location>
        <begin position="511"/>
        <end position="526"/>
    </location>
</feature>
<feature type="region of interest" description="Disordered" evidence="11">
    <location>
        <begin position="46"/>
        <end position="99"/>
    </location>
</feature>
<proteinExistence type="inferred from homology"/>
<evidence type="ECO:0000256" key="2">
    <source>
        <dbReference type="ARBA" id="ARBA00022741"/>
    </source>
</evidence>
<comment type="catalytic activity">
    <reaction evidence="9">
        <text>L-tyrosyl-[protein] + ATP = O-phospho-L-tyrosyl-[protein] + ADP + H(+)</text>
        <dbReference type="Rhea" id="RHEA:10596"/>
        <dbReference type="Rhea" id="RHEA-COMP:10136"/>
        <dbReference type="Rhea" id="RHEA-COMP:20101"/>
        <dbReference type="ChEBI" id="CHEBI:15378"/>
        <dbReference type="ChEBI" id="CHEBI:30616"/>
        <dbReference type="ChEBI" id="CHEBI:46858"/>
        <dbReference type="ChEBI" id="CHEBI:61978"/>
        <dbReference type="ChEBI" id="CHEBI:456216"/>
        <dbReference type="EC" id="2.7.12.2"/>
    </reaction>
</comment>
<dbReference type="OrthoDB" id="10397910at2759"/>
<evidence type="ECO:0000256" key="7">
    <source>
        <dbReference type="ARBA" id="ARBA00049014"/>
    </source>
</evidence>
<feature type="compositionally biased region" description="Acidic residues" evidence="11">
    <location>
        <begin position="193"/>
        <end position="203"/>
    </location>
</feature>
<dbReference type="InterPro" id="IPR017441">
    <property type="entry name" value="Protein_kinase_ATP_BS"/>
</dbReference>
<keyword evidence="4 10" id="KW-0067">ATP-binding</keyword>
<feature type="region of interest" description="Disordered" evidence="11">
    <location>
        <begin position="757"/>
        <end position="777"/>
    </location>
</feature>
<reference evidence="13 14" key="1">
    <citation type="journal article" date="2019" name="Sci. Rep.">
        <title>Nanopore sequencing improves the draft genome of the human pathogenic amoeba Naegleria fowleri.</title>
        <authorList>
            <person name="Liechti N."/>
            <person name="Schurch N."/>
            <person name="Bruggmann R."/>
            <person name="Wittwer M."/>
        </authorList>
    </citation>
    <scope>NUCLEOTIDE SEQUENCE [LARGE SCALE GENOMIC DNA]</scope>
    <source>
        <strain evidence="13 14">ATCC 30894</strain>
    </source>
</reference>
<feature type="compositionally biased region" description="Basic and acidic residues" evidence="11">
    <location>
        <begin position="638"/>
        <end position="654"/>
    </location>
</feature>
<dbReference type="GeneID" id="68112062"/>
<dbReference type="VEuPathDB" id="AmoebaDB:NF0127710"/>
<feature type="region of interest" description="Disordered" evidence="11">
    <location>
        <begin position="491"/>
        <end position="526"/>
    </location>
</feature>
<feature type="region of interest" description="Disordered" evidence="11">
    <location>
        <begin position="637"/>
        <end position="665"/>
    </location>
</feature>
<evidence type="ECO:0000259" key="12">
    <source>
        <dbReference type="PROSITE" id="PS50011"/>
    </source>
</evidence>
<dbReference type="Gene3D" id="1.10.510.10">
    <property type="entry name" value="Transferase(Phosphotransferase) domain 1"/>
    <property type="match status" value="1"/>
</dbReference>
<dbReference type="EMBL" id="VFQX01000041">
    <property type="protein sequence ID" value="KAF0976169.1"/>
    <property type="molecule type" value="Genomic_DNA"/>
</dbReference>
<protein>
    <recommendedName>
        <fullName evidence="6">mitogen-activated protein kinase kinase</fullName>
        <ecNumber evidence="6">2.7.12.2</ecNumber>
    </recommendedName>
</protein>
<dbReference type="SUPFAM" id="SSF56112">
    <property type="entry name" value="Protein kinase-like (PK-like)"/>
    <property type="match status" value="1"/>
</dbReference>
<feature type="region of interest" description="Disordered" evidence="11">
    <location>
        <begin position="395"/>
        <end position="415"/>
    </location>
</feature>
<feature type="compositionally biased region" description="Basic and acidic residues" evidence="11">
    <location>
        <begin position="111"/>
        <end position="120"/>
    </location>
</feature>
<feature type="compositionally biased region" description="Basic residues" evidence="11">
    <location>
        <begin position="74"/>
        <end position="96"/>
    </location>
</feature>
<organism evidence="13 14">
    <name type="scientific">Naegleria fowleri</name>
    <name type="common">Brain eating amoeba</name>
    <dbReference type="NCBI Taxonomy" id="5763"/>
    <lineage>
        <taxon>Eukaryota</taxon>
        <taxon>Discoba</taxon>
        <taxon>Heterolobosea</taxon>
        <taxon>Tetramitia</taxon>
        <taxon>Eutetramitia</taxon>
        <taxon>Vahlkampfiidae</taxon>
        <taxon>Naegleria</taxon>
    </lineage>
</organism>
<sequence length="1125" mass="127397">MVRPSHQHKSSSESNGKIIPCHHQHSSDIGFMDVFGPVIVHREPKEPFHFNNNNNSLPSQRNTDTERTNINSSRNHKKKLRGGNNEKHHRQHHHGKKNEVLNEFCHDFAGKPRGGNNEKHHGQKHDKIHSKTMSDTTKFVASDDLFSVPNIGGATRVKSVDECSRDKRASIIMDDSLWSFPGEIHTLPHAGGDSDDDYEDEEISNGVPITASRTNNSSSNPLGIEENSKISSSCTPPSSCSPLFQFMMQQQMQRLRNNQTALTSKRSSNSNNIFSKHGNTKQHSKINDKLQQHEDEDFEDVEEEPSSNVFIEHGSTSSSPPVPIIPRFHQKSSRRFSDAHKLVALTENSNTQRISKNNISLRRSRSYGGTLSNYNKTKKQYGNRKLDENTLSKFNKHKKRGKNKHREQHMKKMERSRAVPGMVLSGEESDMATNEIIFDPAFKSSSYEEDIFDSSRNKNNKTDTCSYNNMYDEPITPNKRHVVQDDDFFAIPKQEEHSIEKEDHTSKPSRNRSSSTLSNTSSCSNISLDGMRPTAIIEFQRCSTSSTTTDTTSIPSRSQSFSTSVITSDKEEDQFNTSNISGLQGDDIFDAIPSVSSTLYNDDEGLQSDSIFDLPHSTFEHKEQVKVMSSVSMLPSMAHEDTNNTPKKASDTTKTKKPKKDKKKHMVGNLMLNLSTQNEEETPRLVKTEKDVRDSVRNIVQPKITESGSFMLSDRYKANQDGTQRNEISPESAQLTIDSAQSFINAFNILSLNSTKGPFLQRPNQPPNNSESEAQRLRQALSGNTSIAPPVMATVNSFKMPVNSAVLSTSKSVKTEKKKRTLKRFNNEDFTWKDLIMLNNLGSGFSSQVIKCSNSKTGKHYALKKIDLSMNDTKNSSKMIITEFNCLAECRDCPYIVRIVDIYHFKEEKELFLLLEFMDKGTLKDVIEKTKGSVSEEFISLAACQLLLGLAYAHEKQIIHRDIKPENILLNSEGYVKLADWGMSCIMRNKSHTHTHLGTEVYMSPERRVSSDNKHSYPCDIYALGLSLLELALGRVPILQVWDFNDLYRKQTSEGSFWLDAFIPFSQFSDEFSQFLKACLEKDPESRMSCSQLLRLPFITRYNGHNEKEWGGERDRLTVLEFLNG</sequence>
<dbReference type="GO" id="GO:0004708">
    <property type="term" value="F:MAP kinase kinase activity"/>
    <property type="evidence" value="ECO:0007669"/>
    <property type="project" value="UniProtKB-EC"/>
</dbReference>
<dbReference type="PROSITE" id="PS00107">
    <property type="entry name" value="PROTEIN_KINASE_ATP"/>
    <property type="match status" value="1"/>
</dbReference>
<feature type="domain" description="Protein kinase" evidence="12">
    <location>
        <begin position="835"/>
        <end position="1099"/>
    </location>
</feature>
<dbReference type="Proteomes" id="UP000444721">
    <property type="component" value="Unassembled WGS sequence"/>
</dbReference>
<dbReference type="GO" id="GO:0005524">
    <property type="term" value="F:ATP binding"/>
    <property type="evidence" value="ECO:0007669"/>
    <property type="project" value="UniProtKB-UniRule"/>
</dbReference>
<evidence type="ECO:0000256" key="1">
    <source>
        <dbReference type="ARBA" id="ARBA00022679"/>
    </source>
</evidence>
<dbReference type="AlphaFoldDB" id="A0A6A5BTC3"/>
<dbReference type="SMART" id="SM00220">
    <property type="entry name" value="S_TKc"/>
    <property type="match status" value="1"/>
</dbReference>
<dbReference type="VEuPathDB" id="AmoebaDB:NfTy_085710"/>
<evidence type="ECO:0000256" key="10">
    <source>
        <dbReference type="PROSITE-ProRule" id="PRU10141"/>
    </source>
</evidence>
<dbReference type="PROSITE" id="PS00108">
    <property type="entry name" value="PROTEIN_KINASE_ST"/>
    <property type="match status" value="1"/>
</dbReference>
<evidence type="ECO:0000256" key="5">
    <source>
        <dbReference type="ARBA" id="ARBA00038035"/>
    </source>
</evidence>
<feature type="region of interest" description="Disordered" evidence="11">
    <location>
        <begin position="1"/>
        <end position="24"/>
    </location>
</feature>
<feature type="compositionally biased region" description="Polar residues" evidence="11">
    <location>
        <begin position="260"/>
        <end position="274"/>
    </location>
</feature>
<feature type="compositionally biased region" description="Polar residues" evidence="11">
    <location>
        <begin position="56"/>
        <end position="73"/>
    </location>
</feature>
<comment type="caution">
    <text evidence="13">The sequence shown here is derived from an EMBL/GenBank/DDBJ whole genome shotgun (WGS) entry which is preliminary data.</text>
</comment>
<feature type="compositionally biased region" description="Polar residues" evidence="11">
    <location>
        <begin position="211"/>
        <end position="221"/>
    </location>
</feature>
<accession>A0A6A5BTC3</accession>
<evidence type="ECO:0000256" key="4">
    <source>
        <dbReference type="ARBA" id="ARBA00022840"/>
    </source>
</evidence>
<feature type="compositionally biased region" description="Basic residues" evidence="11">
    <location>
        <begin position="395"/>
        <end position="409"/>
    </location>
</feature>
<dbReference type="InterPro" id="IPR011009">
    <property type="entry name" value="Kinase-like_dom_sf"/>
</dbReference>